<feature type="transmembrane region" description="Helical" evidence="2">
    <location>
        <begin position="172"/>
        <end position="190"/>
    </location>
</feature>
<keyword evidence="2" id="KW-0472">Membrane</keyword>
<proteinExistence type="predicted"/>
<dbReference type="RefSeq" id="XP_001012200.1">
    <property type="nucleotide sequence ID" value="XM_001012200.1"/>
</dbReference>
<evidence type="ECO:0000256" key="1">
    <source>
        <dbReference type="SAM" id="MobiDB-lite"/>
    </source>
</evidence>
<feature type="compositionally biased region" description="Basic and acidic residues" evidence="1">
    <location>
        <begin position="278"/>
        <end position="293"/>
    </location>
</feature>
<feature type="transmembrane region" description="Helical" evidence="2">
    <location>
        <begin position="349"/>
        <end position="371"/>
    </location>
</feature>
<reference evidence="4" key="1">
    <citation type="journal article" date="2006" name="PLoS Biol.">
        <title>Macronuclear genome sequence of the ciliate Tetrahymena thermophila, a model eukaryote.</title>
        <authorList>
            <person name="Eisen J.A."/>
            <person name="Coyne R.S."/>
            <person name="Wu M."/>
            <person name="Wu D."/>
            <person name="Thiagarajan M."/>
            <person name="Wortman J.R."/>
            <person name="Badger J.H."/>
            <person name="Ren Q."/>
            <person name="Amedeo P."/>
            <person name="Jones K.M."/>
            <person name="Tallon L.J."/>
            <person name="Delcher A.L."/>
            <person name="Salzberg S.L."/>
            <person name="Silva J.C."/>
            <person name="Haas B.J."/>
            <person name="Majoros W.H."/>
            <person name="Farzad M."/>
            <person name="Carlton J.M."/>
            <person name="Smith R.K. Jr."/>
            <person name="Garg J."/>
            <person name="Pearlman R.E."/>
            <person name="Karrer K.M."/>
            <person name="Sun L."/>
            <person name="Manning G."/>
            <person name="Elde N.C."/>
            <person name="Turkewitz A.P."/>
            <person name="Asai D.J."/>
            <person name="Wilkes D.E."/>
            <person name="Wang Y."/>
            <person name="Cai H."/>
            <person name="Collins K."/>
            <person name="Stewart B.A."/>
            <person name="Lee S.R."/>
            <person name="Wilamowska K."/>
            <person name="Weinberg Z."/>
            <person name="Ruzzo W.L."/>
            <person name="Wloga D."/>
            <person name="Gaertig J."/>
            <person name="Frankel J."/>
            <person name="Tsao C.-C."/>
            <person name="Gorovsky M.A."/>
            <person name="Keeling P.J."/>
            <person name="Waller R.F."/>
            <person name="Patron N.J."/>
            <person name="Cherry J.M."/>
            <person name="Stover N.A."/>
            <person name="Krieger C.J."/>
            <person name="del Toro C."/>
            <person name="Ryder H.F."/>
            <person name="Williamson S.C."/>
            <person name="Barbeau R.A."/>
            <person name="Hamilton E.P."/>
            <person name="Orias E."/>
        </authorList>
    </citation>
    <scope>NUCLEOTIDE SEQUENCE [LARGE SCALE GENOMIC DNA]</scope>
    <source>
        <strain evidence="4">SB210</strain>
    </source>
</reference>
<feature type="transmembrane region" description="Helical" evidence="2">
    <location>
        <begin position="202"/>
        <end position="219"/>
    </location>
</feature>
<dbReference type="AlphaFoldDB" id="Q234P8"/>
<feature type="compositionally biased region" description="Polar residues" evidence="1">
    <location>
        <begin position="248"/>
        <end position="275"/>
    </location>
</feature>
<dbReference type="InterPro" id="IPR036259">
    <property type="entry name" value="MFS_trans_sf"/>
</dbReference>
<keyword evidence="2 3" id="KW-0812">Transmembrane</keyword>
<dbReference type="KEGG" id="tet:TTHERM_00101510"/>
<gene>
    <name evidence="3" type="ORF">TTHERM_00101510</name>
</gene>
<protein>
    <submittedName>
        <fullName evidence="3">Transmembrane protein, putative</fullName>
    </submittedName>
</protein>
<keyword evidence="2" id="KW-1133">Transmembrane helix</keyword>
<dbReference type="HOGENOM" id="CLU_527355_0_0_1"/>
<feature type="transmembrane region" description="Helical" evidence="2">
    <location>
        <begin position="21"/>
        <end position="43"/>
    </location>
</feature>
<feature type="transmembrane region" description="Helical" evidence="2">
    <location>
        <begin position="84"/>
        <end position="103"/>
    </location>
</feature>
<sequence>MNYIAEFKSLKNFEKAKVIKFVLIVICYGLQCVQYTGVPVIFYRPKKIINPDPNGPPLFDNEFPNIYSIPMEYDLYGDDEIWEVYMLTAGYIAKYIAYAILILYPIKKSQSHKFFFAPILIIGVSLTLLQIYSSPLMLVFSFFFYFGASSYFFGQVFSYVPSHFTGKIVDNHVIFLNTFWSIIMLLHIFYESIFGGWRENLIYFAGFLYLSIGIIFIYLQKYIDTNENMYQRQIQEVSNQQSQINKFEQSQQQIGNTSNDQNQSQTVNSNQENQANHNKQELNEKQKQQQKEDQENEESSFQMLKKLYSEIYQNKDIRNNIMIWGLCWSACGVSYIGCVLALNRLKGNIFFNMFISTLFELAGNIISIYCIKNFRIKNIIVNNLYIIGISYVSFLFFNTGSFKNNEEDTLLDIIISIFPVIVAKATHETMWNLLLEVQKQIMDIKYHQFSFSFGNVFDIIIHSSLPYYQYTMEKIGFNQFIGYGFYSLLAGFCSSKFKILPEYEEQESKKDLAKEIEKNINEDVELQTLTKQLIEKI</sequence>
<dbReference type="EMBL" id="GG662767">
    <property type="protein sequence ID" value="EAR91955.1"/>
    <property type="molecule type" value="Genomic_DNA"/>
</dbReference>
<dbReference type="Gene3D" id="1.20.1250.20">
    <property type="entry name" value="MFS general substrate transporter like domains"/>
    <property type="match status" value="1"/>
</dbReference>
<dbReference type="OrthoDB" id="326212at2759"/>
<keyword evidence="4" id="KW-1185">Reference proteome</keyword>
<organism evidence="3 4">
    <name type="scientific">Tetrahymena thermophila (strain SB210)</name>
    <dbReference type="NCBI Taxonomy" id="312017"/>
    <lineage>
        <taxon>Eukaryota</taxon>
        <taxon>Sar</taxon>
        <taxon>Alveolata</taxon>
        <taxon>Ciliophora</taxon>
        <taxon>Intramacronucleata</taxon>
        <taxon>Oligohymenophorea</taxon>
        <taxon>Hymenostomatida</taxon>
        <taxon>Tetrahymenina</taxon>
        <taxon>Tetrahymenidae</taxon>
        <taxon>Tetrahymena</taxon>
    </lineage>
</organism>
<dbReference type="GeneID" id="7841214"/>
<feature type="transmembrane region" description="Helical" evidence="2">
    <location>
        <begin position="409"/>
        <end position="427"/>
    </location>
</feature>
<evidence type="ECO:0000313" key="4">
    <source>
        <dbReference type="Proteomes" id="UP000009168"/>
    </source>
</evidence>
<feature type="region of interest" description="Disordered" evidence="1">
    <location>
        <begin position="248"/>
        <end position="295"/>
    </location>
</feature>
<dbReference type="Proteomes" id="UP000009168">
    <property type="component" value="Unassembled WGS sequence"/>
</dbReference>
<feature type="transmembrane region" description="Helical" evidence="2">
    <location>
        <begin position="115"/>
        <end position="132"/>
    </location>
</feature>
<accession>Q234P8</accession>
<feature type="transmembrane region" description="Helical" evidence="2">
    <location>
        <begin position="138"/>
        <end position="160"/>
    </location>
</feature>
<feature type="transmembrane region" description="Helical" evidence="2">
    <location>
        <begin position="378"/>
        <end position="397"/>
    </location>
</feature>
<feature type="transmembrane region" description="Helical" evidence="2">
    <location>
        <begin position="321"/>
        <end position="343"/>
    </location>
</feature>
<dbReference type="OMA" id="ATHETMW"/>
<evidence type="ECO:0000313" key="3">
    <source>
        <dbReference type="EMBL" id="EAR91955.1"/>
    </source>
</evidence>
<name>Q234P8_TETTS</name>
<evidence type="ECO:0000256" key="2">
    <source>
        <dbReference type="SAM" id="Phobius"/>
    </source>
</evidence>
<dbReference type="InParanoid" id="Q234P8"/>